<dbReference type="RefSeq" id="WP_100902281.1">
    <property type="nucleotide sequence ID" value="NZ_CAWNNC010000001.1"/>
</dbReference>
<keyword evidence="1" id="KW-0472">Membrane</keyword>
<evidence type="ECO:0000313" key="2">
    <source>
        <dbReference type="EMBL" id="AUB42150.1"/>
    </source>
</evidence>
<gene>
    <name evidence="2" type="ORF">COO91_08257</name>
</gene>
<keyword evidence="1" id="KW-0812">Transmembrane</keyword>
<evidence type="ECO:0000256" key="1">
    <source>
        <dbReference type="SAM" id="Phobius"/>
    </source>
</evidence>
<name>A0A2K8T3F1_9NOSO</name>
<keyword evidence="3" id="KW-1185">Reference proteome</keyword>
<accession>A0A2K8T3F1</accession>
<dbReference type="Proteomes" id="UP000232003">
    <property type="component" value="Chromosome"/>
</dbReference>
<keyword evidence="1" id="KW-1133">Transmembrane helix</keyword>
<dbReference type="OrthoDB" id="489102at2"/>
<evidence type="ECO:0000313" key="3">
    <source>
        <dbReference type="Proteomes" id="UP000232003"/>
    </source>
</evidence>
<sequence length="114" mass="12665">MKTQKVTHQSYLPSNNKSKLVLRRTRKRFNPKVFIDRTIETTAIVSLLLTGFSGVGAMACWGLEIIETNTNPNIIISGWEYQKNRSLGAMLVSFSAFLGTSLVGVSLSIQPDLF</sequence>
<protein>
    <submittedName>
        <fullName evidence="2">Uncharacterized protein</fullName>
    </submittedName>
</protein>
<feature type="transmembrane region" description="Helical" evidence="1">
    <location>
        <begin position="87"/>
        <end position="109"/>
    </location>
</feature>
<reference evidence="2 3" key="1">
    <citation type="submission" date="2017-11" db="EMBL/GenBank/DDBJ databases">
        <title>Complete genome of a free-living desiccation-tolerant cyanobacterium and its photosynthetic adaptation to extreme terrestrial habitat.</title>
        <authorList>
            <person name="Shang J."/>
        </authorList>
    </citation>
    <scope>NUCLEOTIDE SEQUENCE [LARGE SCALE GENOMIC DNA]</scope>
    <source>
        <strain evidence="2 3">CCNUN1</strain>
    </source>
</reference>
<organism evidence="2 3">
    <name type="scientific">Nostoc flagelliforme CCNUN1</name>
    <dbReference type="NCBI Taxonomy" id="2038116"/>
    <lineage>
        <taxon>Bacteria</taxon>
        <taxon>Bacillati</taxon>
        <taxon>Cyanobacteriota</taxon>
        <taxon>Cyanophyceae</taxon>
        <taxon>Nostocales</taxon>
        <taxon>Nostocaceae</taxon>
        <taxon>Nostoc</taxon>
    </lineage>
</organism>
<dbReference type="KEGG" id="nfl:COO91_08257"/>
<feature type="transmembrane region" description="Helical" evidence="1">
    <location>
        <begin position="43"/>
        <end position="66"/>
    </location>
</feature>
<dbReference type="AlphaFoldDB" id="A0A2K8T3F1"/>
<dbReference type="EMBL" id="CP024785">
    <property type="protein sequence ID" value="AUB42150.1"/>
    <property type="molecule type" value="Genomic_DNA"/>
</dbReference>
<proteinExistence type="predicted"/>